<evidence type="ECO:0000313" key="4">
    <source>
        <dbReference type="Proteomes" id="UP000285301"/>
    </source>
</evidence>
<reference evidence="3 4" key="1">
    <citation type="journal article" date="2018" name="Gigascience">
        <title>Genomes of trombidid mites reveal novel predicted allergens and laterally-transferred genes associated with secondary metabolism.</title>
        <authorList>
            <person name="Dong X."/>
            <person name="Chaisiri K."/>
            <person name="Xia D."/>
            <person name="Armstrong S.D."/>
            <person name="Fang Y."/>
            <person name="Donnelly M.J."/>
            <person name="Kadowaki T."/>
            <person name="McGarry J.W."/>
            <person name="Darby A.C."/>
            <person name="Makepeace B.L."/>
        </authorList>
    </citation>
    <scope>NUCLEOTIDE SEQUENCE [LARGE SCALE GENOMIC DNA]</scope>
    <source>
        <strain evidence="3">UoL-WK</strain>
    </source>
</reference>
<feature type="domain" description="Fibronectin type-III" evidence="1">
    <location>
        <begin position="1"/>
        <end position="40"/>
    </location>
</feature>
<comment type="caution">
    <text evidence="3">The sequence shown here is derived from an EMBL/GenBank/DDBJ whole genome shotgun (WGS) entry which is preliminary data.</text>
</comment>
<evidence type="ECO:0000259" key="1">
    <source>
        <dbReference type="PROSITE" id="PS50853"/>
    </source>
</evidence>
<dbReference type="InterPro" id="IPR013783">
    <property type="entry name" value="Ig-like_fold"/>
</dbReference>
<organism evidence="3 4">
    <name type="scientific">Dinothrombium tinctorium</name>
    <dbReference type="NCBI Taxonomy" id="1965070"/>
    <lineage>
        <taxon>Eukaryota</taxon>
        <taxon>Metazoa</taxon>
        <taxon>Ecdysozoa</taxon>
        <taxon>Arthropoda</taxon>
        <taxon>Chelicerata</taxon>
        <taxon>Arachnida</taxon>
        <taxon>Acari</taxon>
        <taxon>Acariformes</taxon>
        <taxon>Trombidiformes</taxon>
        <taxon>Prostigmata</taxon>
        <taxon>Anystina</taxon>
        <taxon>Parasitengona</taxon>
        <taxon>Trombidioidea</taxon>
        <taxon>Trombidiidae</taxon>
        <taxon>Dinothrombium</taxon>
    </lineage>
</organism>
<dbReference type="EMBL" id="NCKU01000169">
    <property type="protein sequence ID" value="RWS16769.1"/>
    <property type="molecule type" value="Genomic_DNA"/>
</dbReference>
<dbReference type="InterPro" id="IPR003961">
    <property type="entry name" value="FN3_dom"/>
</dbReference>
<sequence length="69" mass="7536">MSVLITGLLPNTEFKARIIAENRFGKSAPSEEVNFRTSEEAPSLIPANSVGNDFSVKLMLMVIILAIEN</sequence>
<accession>A0A443RNA8</accession>
<evidence type="ECO:0000313" key="2">
    <source>
        <dbReference type="EMBL" id="RWS16751.1"/>
    </source>
</evidence>
<dbReference type="AlphaFoldDB" id="A0A443RNA8"/>
<name>A0A443RNA8_9ACAR</name>
<dbReference type="Proteomes" id="UP000285301">
    <property type="component" value="Unassembled WGS sequence"/>
</dbReference>
<reference evidence="3" key="2">
    <citation type="submission" date="2018-11" db="EMBL/GenBank/DDBJ databases">
        <title>Trombidioid mite genomics.</title>
        <authorList>
            <person name="Dong X."/>
        </authorList>
    </citation>
    <scope>NUCLEOTIDE SEQUENCE</scope>
    <source>
        <strain evidence="3">UoL-WK</strain>
    </source>
</reference>
<dbReference type="SUPFAM" id="SSF49265">
    <property type="entry name" value="Fibronectin type III"/>
    <property type="match status" value="1"/>
</dbReference>
<keyword evidence="4" id="KW-1185">Reference proteome</keyword>
<protein>
    <recommendedName>
        <fullName evidence="1">Fibronectin type-III domain-containing protein</fullName>
    </recommendedName>
</protein>
<proteinExistence type="predicted"/>
<dbReference type="InterPro" id="IPR036116">
    <property type="entry name" value="FN3_sf"/>
</dbReference>
<dbReference type="PROSITE" id="PS50853">
    <property type="entry name" value="FN3"/>
    <property type="match status" value="1"/>
</dbReference>
<evidence type="ECO:0000313" key="3">
    <source>
        <dbReference type="EMBL" id="RWS16769.1"/>
    </source>
</evidence>
<dbReference type="OrthoDB" id="10253954at2759"/>
<dbReference type="CDD" id="cd00063">
    <property type="entry name" value="FN3"/>
    <property type="match status" value="1"/>
</dbReference>
<gene>
    <name evidence="3" type="ORF">B4U79_17864</name>
    <name evidence="2" type="ORF">B4U79_17865</name>
</gene>
<dbReference type="Gene3D" id="2.60.40.10">
    <property type="entry name" value="Immunoglobulins"/>
    <property type="match status" value="1"/>
</dbReference>
<dbReference type="EMBL" id="NCKU01000173">
    <property type="protein sequence ID" value="RWS16751.1"/>
    <property type="molecule type" value="Genomic_DNA"/>
</dbReference>